<dbReference type="Proteomes" id="UP000826212">
    <property type="component" value="Chromosome"/>
</dbReference>
<organism evidence="1 2">
    <name type="scientific">Halosquirtibacter laminarini</name>
    <dbReference type="NCBI Taxonomy" id="3374600"/>
    <lineage>
        <taxon>Bacteria</taxon>
        <taxon>Pseudomonadati</taxon>
        <taxon>Bacteroidota</taxon>
        <taxon>Bacteroidia</taxon>
        <taxon>Marinilabiliales</taxon>
        <taxon>Prolixibacteraceae</taxon>
        <taxon>Halosquirtibacter</taxon>
    </lineage>
</organism>
<reference evidence="1" key="1">
    <citation type="submission" date="2021-08" db="EMBL/GenBank/DDBJ databases">
        <title>Novel anaerobic bacterium isolated from sea squirt in East Sea, Republic of Korea.</title>
        <authorList>
            <person name="Nguyen T.H."/>
            <person name="Li Z."/>
            <person name="Lee Y.-J."/>
            <person name="Ko J."/>
            <person name="Kim S.-G."/>
        </authorList>
    </citation>
    <scope>NUCLEOTIDE SEQUENCE</scope>
    <source>
        <strain evidence="1">KCTC 25031</strain>
    </source>
</reference>
<evidence type="ECO:0000313" key="1">
    <source>
        <dbReference type="EMBL" id="QZE15312.1"/>
    </source>
</evidence>
<proteinExistence type="predicted"/>
<keyword evidence="2" id="KW-1185">Reference proteome</keyword>
<sequence>MMKKIVVLIVAMGFSLSLWAQSPEQLFDQANVSYKKGDFKVALDTYKEIESQGFAESDLYYNMGNAYYKLSEFTKAILYYERALALDPNNKNIAYNLKMANQYIVDKVEPLPQPMVVRVKNQIRQLFNATQWSVIGLVFFFSFLFGLSLLFIFGNSSRVKKGGLAIAIVAFLCSIASGLAAKNQYLYETEHLHAIVTQPSVTVKGAPSDTGTELFILHEGIKVQITDSIEGWKEVRIPDGNTGWIPNNSMERI</sequence>
<name>A0AC61NQ75_9BACT</name>
<gene>
    <name evidence="1" type="ORF">K4L44_05625</name>
</gene>
<dbReference type="EMBL" id="CP081303">
    <property type="protein sequence ID" value="QZE15312.1"/>
    <property type="molecule type" value="Genomic_DNA"/>
</dbReference>
<protein>
    <submittedName>
        <fullName evidence="1">Tetratricopeptide repeat protein</fullName>
    </submittedName>
</protein>
<evidence type="ECO:0000313" key="2">
    <source>
        <dbReference type="Proteomes" id="UP000826212"/>
    </source>
</evidence>
<accession>A0AC61NQ75</accession>